<proteinExistence type="predicted"/>
<feature type="domain" description="Antitoxin Xre-like helix-turn-helix" evidence="2">
    <location>
        <begin position="27"/>
        <end position="83"/>
    </location>
</feature>
<dbReference type="KEGG" id="prr:AT705_20270"/>
<accession>A0A0U3IB25</accession>
<dbReference type="EMBL" id="CP013612">
    <property type="protein sequence ID" value="ALU45295.1"/>
    <property type="molecule type" value="Genomic_DNA"/>
</dbReference>
<evidence type="ECO:0000313" key="3">
    <source>
        <dbReference type="EMBL" id="ALU45295.1"/>
    </source>
</evidence>
<evidence type="ECO:0000313" key="4">
    <source>
        <dbReference type="Proteomes" id="UP000069015"/>
    </source>
</evidence>
<name>A0A0U3IB25_9GAMM</name>
<dbReference type="GO" id="GO:0003677">
    <property type="term" value="F:DNA binding"/>
    <property type="evidence" value="ECO:0007669"/>
    <property type="project" value="InterPro"/>
</dbReference>
<evidence type="ECO:0000259" key="1">
    <source>
        <dbReference type="Pfam" id="PF09722"/>
    </source>
</evidence>
<feature type="domain" description="Antitoxin Xre/MbcA/ParS-like toxin-binding" evidence="1">
    <location>
        <begin position="89"/>
        <end position="138"/>
    </location>
</feature>
<dbReference type="InterPro" id="IPR024467">
    <property type="entry name" value="Xre/MbcA/ParS-like_toxin-bd"/>
</dbReference>
<evidence type="ECO:0000259" key="2">
    <source>
        <dbReference type="Pfam" id="PF20432"/>
    </source>
</evidence>
<dbReference type="NCBIfam" id="TIGR02293">
    <property type="entry name" value="TAS_TIGR02293"/>
    <property type="match status" value="1"/>
</dbReference>
<reference evidence="3 4" key="1">
    <citation type="submission" date="2015-12" db="EMBL/GenBank/DDBJ databases">
        <title>Complete genome sequence of Pseudoalteromonas rubra SCSIO 6842, harboring a conjugative plasmid.</title>
        <authorList>
            <person name="Li B."/>
            <person name="Wang X."/>
        </authorList>
    </citation>
    <scope>NUCLEOTIDE SEQUENCE [LARGE SCALE GENOMIC DNA]</scope>
    <source>
        <strain evidence="3 4">SCSIO 6842</strain>
    </source>
</reference>
<dbReference type="AlphaFoldDB" id="A0A0U3IB25"/>
<dbReference type="InterPro" id="IPR046847">
    <property type="entry name" value="Xre-like_HTH"/>
</dbReference>
<dbReference type="Pfam" id="PF09722">
    <property type="entry name" value="Xre_MbcA_ParS_C"/>
    <property type="match status" value="1"/>
</dbReference>
<organism evidence="3 4">
    <name type="scientific">Pseudoalteromonas rubra</name>
    <dbReference type="NCBI Taxonomy" id="43658"/>
    <lineage>
        <taxon>Bacteria</taxon>
        <taxon>Pseudomonadati</taxon>
        <taxon>Pseudomonadota</taxon>
        <taxon>Gammaproteobacteria</taxon>
        <taxon>Alteromonadales</taxon>
        <taxon>Pseudoalteromonadaceae</taxon>
        <taxon>Pseudoalteromonas</taxon>
    </lineage>
</organism>
<gene>
    <name evidence="3" type="ORF">AT705_20270</name>
</gene>
<protein>
    <submittedName>
        <fullName evidence="3">Uncharacterized protein</fullName>
    </submittedName>
</protein>
<dbReference type="RefSeq" id="WP_058798192.1">
    <property type="nucleotide sequence ID" value="NZ_CP013612.1"/>
</dbReference>
<dbReference type="InterPro" id="IPR011979">
    <property type="entry name" value="Antitox_Xre"/>
</dbReference>
<dbReference type="Pfam" id="PF20432">
    <property type="entry name" value="Xre-like-HTH"/>
    <property type="match status" value="1"/>
</dbReference>
<dbReference type="Proteomes" id="UP000069015">
    <property type="component" value="Chromosome 2"/>
</dbReference>
<sequence>MAELRERPNQPIWRAVGFEKSTIFEEVTNGFEVGIYQRVLNRLNITQAEFIRGTDIHRSTLTKKLKSHTRFSKEESDKIYRYVQIIKLADEYFADEEKAKAWLNRPTFALEGKKPIELIQTTAGFEEVRLLIERLHEGVYL</sequence>